<evidence type="ECO:0000256" key="2">
    <source>
        <dbReference type="SAM" id="MobiDB-lite"/>
    </source>
</evidence>
<comment type="similarity">
    <text evidence="1">Belongs to the peptidase C1 family.</text>
</comment>
<evidence type="ECO:0000256" key="1">
    <source>
        <dbReference type="ARBA" id="ARBA00008455"/>
    </source>
</evidence>
<dbReference type="InterPro" id="IPR000668">
    <property type="entry name" value="Peptidase_C1A_C"/>
</dbReference>
<dbReference type="InterPro" id="IPR013128">
    <property type="entry name" value="Peptidase_C1A"/>
</dbReference>
<name>A0AAE0HW05_9PEZI</name>
<dbReference type="SMART" id="SM00645">
    <property type="entry name" value="Pept_C1"/>
    <property type="match status" value="1"/>
</dbReference>
<sequence>MTHSSQFFLVCSAGLLLAPISSASTIRPHIKEPRTPVPIPADTIPPVNWSSIHPSPYSPPRSRPKPAIANTKTVKLTNSLTAAASKTLTDAETPVLPSTVDWRNRSGKNYITTAQDQGVCQSCWAFAVTALVESMTRIEHGIWSKRSEADVHDGAGAACESIGNAQDTLAFLAGQGADYISDPDALPHGIADWPCDPYEATLHGYTPCADRAGRATHIPFYQALGLIEEQKRWIHEYGPIVATFVLYSDLKTWGSSSSAQGGNSNATGGGNLYKWNGNATTSGNHIALVVGYNDEKQAWIIKNSWGAGWGEGGFVYFGYGEANIDGWTKYGITNVNPDPWARKRHQSGNMMQSGNGETHRNFELLLSLRSNTTTTASRGALQGFTHFKRDGSTLKWETVSKIVTGTALIGQPAILGTSFNNRDFHAVAIDDEKNLKHWIYSEGANNSAAIKSWSQAPGIVNEGIDGYPGLVQAEDSSLVIVVKHSDGTLKEWHQSPRSSTGWTLASTITATNNNTGVQIAQSGSSLVQSNIGLDIYDPQGTSSGNLYVVAVRTDGTMQLFWRSASSSVWTPGEVFGSNIFPPDTPPVMIQDFYNTSNESSIGDFQLVVAVNGSVQHWRRSNDDIHLNPPSFGSSRVGEGKWEMFEQTAEVSGVRHVWSLVQGSFGQKMHMVTEGPDGSFSYWEWDRKWTRVENLNFVEGGKDPV</sequence>
<reference evidence="5" key="2">
    <citation type="submission" date="2023-06" db="EMBL/GenBank/DDBJ databases">
        <authorList>
            <consortium name="Lawrence Berkeley National Laboratory"/>
            <person name="Haridas S."/>
            <person name="Hensen N."/>
            <person name="Bonometti L."/>
            <person name="Westerberg I."/>
            <person name="Brannstrom I.O."/>
            <person name="Guillou S."/>
            <person name="Cros-Aarteil S."/>
            <person name="Calhoun S."/>
            <person name="Kuo A."/>
            <person name="Mondo S."/>
            <person name="Pangilinan J."/>
            <person name="Riley R."/>
            <person name="Labutti K."/>
            <person name="Andreopoulos B."/>
            <person name="Lipzen A."/>
            <person name="Chen C."/>
            <person name="Yanf M."/>
            <person name="Daum C."/>
            <person name="Ng V."/>
            <person name="Clum A."/>
            <person name="Steindorff A."/>
            <person name="Ohm R."/>
            <person name="Martin F."/>
            <person name="Silar P."/>
            <person name="Natvig D."/>
            <person name="Lalanne C."/>
            <person name="Gautier V."/>
            <person name="Ament-Velasquez S.L."/>
            <person name="Kruys A."/>
            <person name="Hutchinson M.I."/>
            <person name="Powell A.J."/>
            <person name="Barry K."/>
            <person name="Miller A.N."/>
            <person name="Grigoriev I.V."/>
            <person name="Debuchy R."/>
            <person name="Gladieux P."/>
            <person name="Thoren M.H."/>
            <person name="Johannesson H."/>
        </authorList>
    </citation>
    <scope>NUCLEOTIDE SEQUENCE</scope>
    <source>
        <strain evidence="5">CBS 118394</strain>
    </source>
</reference>
<organism evidence="5 6">
    <name type="scientific">Apodospora peruviana</name>
    <dbReference type="NCBI Taxonomy" id="516989"/>
    <lineage>
        <taxon>Eukaryota</taxon>
        <taxon>Fungi</taxon>
        <taxon>Dikarya</taxon>
        <taxon>Ascomycota</taxon>
        <taxon>Pezizomycotina</taxon>
        <taxon>Sordariomycetes</taxon>
        <taxon>Sordariomycetidae</taxon>
        <taxon>Sordariales</taxon>
        <taxon>Lasiosphaeriaceae</taxon>
        <taxon>Apodospora</taxon>
    </lineage>
</organism>
<proteinExistence type="inferred from homology"/>
<gene>
    <name evidence="5" type="ORF">B0H66DRAFT_584226</name>
</gene>
<protein>
    <recommendedName>
        <fullName evidence="4">Peptidase C1A papain C-terminal domain-containing protein</fullName>
    </recommendedName>
</protein>
<dbReference type="PANTHER" id="PTHR12411">
    <property type="entry name" value="CYSTEINE PROTEASE FAMILY C1-RELATED"/>
    <property type="match status" value="1"/>
</dbReference>
<dbReference type="Pfam" id="PF00112">
    <property type="entry name" value="Peptidase_C1"/>
    <property type="match status" value="1"/>
</dbReference>
<feature type="region of interest" description="Disordered" evidence="2">
    <location>
        <begin position="50"/>
        <end position="69"/>
    </location>
</feature>
<evidence type="ECO:0000256" key="3">
    <source>
        <dbReference type="SAM" id="SignalP"/>
    </source>
</evidence>
<keyword evidence="6" id="KW-1185">Reference proteome</keyword>
<feature type="chain" id="PRO_5042036101" description="Peptidase C1A papain C-terminal domain-containing protein" evidence="3">
    <location>
        <begin position="24"/>
        <end position="704"/>
    </location>
</feature>
<evidence type="ECO:0000259" key="4">
    <source>
        <dbReference type="SMART" id="SM00645"/>
    </source>
</evidence>
<dbReference type="GO" id="GO:0008234">
    <property type="term" value="F:cysteine-type peptidase activity"/>
    <property type="evidence" value="ECO:0007669"/>
    <property type="project" value="InterPro"/>
</dbReference>
<dbReference type="Proteomes" id="UP001283341">
    <property type="component" value="Unassembled WGS sequence"/>
</dbReference>
<reference evidence="5" key="1">
    <citation type="journal article" date="2023" name="Mol. Phylogenet. Evol.">
        <title>Genome-scale phylogeny and comparative genomics of the fungal order Sordariales.</title>
        <authorList>
            <person name="Hensen N."/>
            <person name="Bonometti L."/>
            <person name="Westerberg I."/>
            <person name="Brannstrom I.O."/>
            <person name="Guillou S."/>
            <person name="Cros-Aarteil S."/>
            <person name="Calhoun S."/>
            <person name="Haridas S."/>
            <person name="Kuo A."/>
            <person name="Mondo S."/>
            <person name="Pangilinan J."/>
            <person name="Riley R."/>
            <person name="LaButti K."/>
            <person name="Andreopoulos B."/>
            <person name="Lipzen A."/>
            <person name="Chen C."/>
            <person name="Yan M."/>
            <person name="Daum C."/>
            <person name="Ng V."/>
            <person name="Clum A."/>
            <person name="Steindorff A."/>
            <person name="Ohm R.A."/>
            <person name="Martin F."/>
            <person name="Silar P."/>
            <person name="Natvig D.O."/>
            <person name="Lalanne C."/>
            <person name="Gautier V."/>
            <person name="Ament-Velasquez S.L."/>
            <person name="Kruys A."/>
            <person name="Hutchinson M.I."/>
            <person name="Powell A.J."/>
            <person name="Barry K."/>
            <person name="Miller A.N."/>
            <person name="Grigoriev I.V."/>
            <person name="Debuchy R."/>
            <person name="Gladieux P."/>
            <person name="Hiltunen Thoren M."/>
            <person name="Johannesson H."/>
        </authorList>
    </citation>
    <scope>NUCLEOTIDE SEQUENCE</scope>
    <source>
        <strain evidence="5">CBS 118394</strain>
    </source>
</reference>
<dbReference type="SUPFAM" id="SSF54001">
    <property type="entry name" value="Cysteine proteinases"/>
    <property type="match status" value="1"/>
</dbReference>
<evidence type="ECO:0000313" key="6">
    <source>
        <dbReference type="Proteomes" id="UP001283341"/>
    </source>
</evidence>
<dbReference type="Gene3D" id="3.90.70.10">
    <property type="entry name" value="Cysteine proteinases"/>
    <property type="match status" value="1"/>
</dbReference>
<comment type="caution">
    <text evidence="5">The sequence shown here is derived from an EMBL/GenBank/DDBJ whole genome shotgun (WGS) entry which is preliminary data.</text>
</comment>
<dbReference type="EMBL" id="JAUEDM010000007">
    <property type="protein sequence ID" value="KAK3313617.1"/>
    <property type="molecule type" value="Genomic_DNA"/>
</dbReference>
<dbReference type="GO" id="GO:0006508">
    <property type="term" value="P:proteolysis"/>
    <property type="evidence" value="ECO:0007669"/>
    <property type="project" value="InterPro"/>
</dbReference>
<keyword evidence="3" id="KW-0732">Signal</keyword>
<dbReference type="InterPro" id="IPR038765">
    <property type="entry name" value="Papain-like_cys_pep_sf"/>
</dbReference>
<feature type="signal peptide" evidence="3">
    <location>
        <begin position="1"/>
        <end position="23"/>
    </location>
</feature>
<accession>A0AAE0HW05</accession>
<dbReference type="SUPFAM" id="SSF89372">
    <property type="entry name" value="Fucose-specific lectin"/>
    <property type="match status" value="1"/>
</dbReference>
<feature type="domain" description="Peptidase C1A papain C-terminal" evidence="4">
    <location>
        <begin position="96"/>
        <end position="332"/>
    </location>
</feature>
<evidence type="ECO:0000313" key="5">
    <source>
        <dbReference type="EMBL" id="KAK3313617.1"/>
    </source>
</evidence>
<dbReference type="AlphaFoldDB" id="A0AAE0HW05"/>